<accession>A0AA39MHQ9</accession>
<evidence type="ECO:0000313" key="2">
    <source>
        <dbReference type="Proteomes" id="UP001175211"/>
    </source>
</evidence>
<protein>
    <submittedName>
        <fullName evidence="1">Uncharacterized protein</fullName>
    </submittedName>
</protein>
<proteinExistence type="predicted"/>
<dbReference type="RefSeq" id="XP_060321696.1">
    <property type="nucleotide sequence ID" value="XM_060470647.1"/>
</dbReference>
<dbReference type="Proteomes" id="UP001175211">
    <property type="component" value="Unassembled WGS sequence"/>
</dbReference>
<dbReference type="AlphaFoldDB" id="A0AA39MHQ9"/>
<gene>
    <name evidence="1" type="ORF">EV420DRAFT_1488713</name>
</gene>
<dbReference type="EMBL" id="JAUEPS010000192">
    <property type="protein sequence ID" value="KAK0434268.1"/>
    <property type="molecule type" value="Genomic_DNA"/>
</dbReference>
<organism evidence="1 2">
    <name type="scientific">Armillaria tabescens</name>
    <name type="common">Ringless honey mushroom</name>
    <name type="synonym">Agaricus tabescens</name>
    <dbReference type="NCBI Taxonomy" id="1929756"/>
    <lineage>
        <taxon>Eukaryota</taxon>
        <taxon>Fungi</taxon>
        <taxon>Dikarya</taxon>
        <taxon>Basidiomycota</taxon>
        <taxon>Agaricomycotina</taxon>
        <taxon>Agaricomycetes</taxon>
        <taxon>Agaricomycetidae</taxon>
        <taxon>Agaricales</taxon>
        <taxon>Marasmiineae</taxon>
        <taxon>Physalacriaceae</taxon>
        <taxon>Desarmillaria</taxon>
    </lineage>
</organism>
<comment type="caution">
    <text evidence="1">The sequence shown here is derived from an EMBL/GenBank/DDBJ whole genome shotgun (WGS) entry which is preliminary data.</text>
</comment>
<sequence length="152" mass="17372">MPDEIITVIEQVWRSDRKQKEKALGEISLIQITGRVKMRRVWIIVMRSRPRVVRDCRETKMIDESMTVDGDIHKDLYLINFSSEKAGCRNQVLKAKIQELPELVTKASVQGKVSADGKPKTFGTRADIEYTKIRIWDPVPAQDAPNLSFGFA</sequence>
<reference evidence="1" key="1">
    <citation type="submission" date="2023-06" db="EMBL/GenBank/DDBJ databases">
        <authorList>
            <consortium name="Lawrence Berkeley National Laboratory"/>
            <person name="Ahrendt S."/>
            <person name="Sahu N."/>
            <person name="Indic B."/>
            <person name="Wong-Bajracharya J."/>
            <person name="Merenyi Z."/>
            <person name="Ke H.-M."/>
            <person name="Monk M."/>
            <person name="Kocsube S."/>
            <person name="Drula E."/>
            <person name="Lipzen A."/>
            <person name="Balint B."/>
            <person name="Henrissat B."/>
            <person name="Andreopoulos B."/>
            <person name="Martin F.M."/>
            <person name="Harder C.B."/>
            <person name="Rigling D."/>
            <person name="Ford K.L."/>
            <person name="Foster G.D."/>
            <person name="Pangilinan J."/>
            <person name="Papanicolaou A."/>
            <person name="Barry K."/>
            <person name="LaButti K."/>
            <person name="Viragh M."/>
            <person name="Koriabine M."/>
            <person name="Yan M."/>
            <person name="Riley R."/>
            <person name="Champramary S."/>
            <person name="Plett K.L."/>
            <person name="Tsai I.J."/>
            <person name="Slot J."/>
            <person name="Sipos G."/>
            <person name="Plett J."/>
            <person name="Nagy L.G."/>
            <person name="Grigoriev I.V."/>
        </authorList>
    </citation>
    <scope>NUCLEOTIDE SEQUENCE</scope>
    <source>
        <strain evidence="1">CCBAS 213</strain>
    </source>
</reference>
<name>A0AA39MHQ9_ARMTA</name>
<dbReference type="GeneID" id="85354195"/>
<evidence type="ECO:0000313" key="1">
    <source>
        <dbReference type="EMBL" id="KAK0434268.1"/>
    </source>
</evidence>
<keyword evidence="2" id="KW-1185">Reference proteome</keyword>